<accession>B8I6N6</accession>
<keyword evidence="3 6" id="KW-0249">Electron transport</keyword>
<dbReference type="OrthoDB" id="9803319at2"/>
<dbReference type="PROSITE" id="PS51379">
    <property type="entry name" value="4FE4S_FER_2"/>
    <property type="match status" value="1"/>
</dbReference>
<dbReference type="PANTHER" id="PTHR36923:SF3">
    <property type="entry name" value="FERREDOXIN"/>
    <property type="match status" value="1"/>
</dbReference>
<dbReference type="RefSeq" id="WP_015924100.1">
    <property type="nucleotide sequence ID" value="NC_011898.1"/>
</dbReference>
<evidence type="ECO:0000256" key="4">
    <source>
        <dbReference type="ARBA" id="ARBA00023004"/>
    </source>
</evidence>
<dbReference type="eggNOG" id="COG1141">
    <property type="taxonomic scope" value="Bacteria"/>
</dbReference>
<comment type="function">
    <text evidence="6">Ferredoxins are iron-sulfur proteins that transfer electrons in a wide variety of metabolic reactions.</text>
</comment>
<dbReference type="InterPro" id="IPR017900">
    <property type="entry name" value="4Fe4S_Fe_S_CS"/>
</dbReference>
<evidence type="ECO:0000259" key="7">
    <source>
        <dbReference type="PROSITE" id="PS51379"/>
    </source>
</evidence>
<dbReference type="PROSITE" id="PS00198">
    <property type="entry name" value="4FE4S_FER_1"/>
    <property type="match status" value="1"/>
</dbReference>
<organism evidence="8 9">
    <name type="scientific">Ruminiclostridium cellulolyticum (strain ATCC 35319 / DSM 5812 / JCM 6584 / H10)</name>
    <name type="common">Clostridium cellulolyticum</name>
    <dbReference type="NCBI Taxonomy" id="394503"/>
    <lineage>
        <taxon>Bacteria</taxon>
        <taxon>Bacillati</taxon>
        <taxon>Bacillota</taxon>
        <taxon>Clostridia</taxon>
        <taxon>Eubacteriales</taxon>
        <taxon>Oscillospiraceae</taxon>
        <taxon>Ruminiclostridium</taxon>
    </lineage>
</organism>
<evidence type="ECO:0000313" key="8">
    <source>
        <dbReference type="EMBL" id="ACL74928.1"/>
    </source>
</evidence>
<evidence type="ECO:0000256" key="3">
    <source>
        <dbReference type="ARBA" id="ARBA00022982"/>
    </source>
</evidence>
<dbReference type="InterPro" id="IPR001080">
    <property type="entry name" value="3Fe4S_ferredoxin"/>
</dbReference>
<evidence type="ECO:0000256" key="2">
    <source>
        <dbReference type="ARBA" id="ARBA00022723"/>
    </source>
</evidence>
<gene>
    <name evidence="8" type="ordered locus">Ccel_0546</name>
</gene>
<reference evidence="8 9" key="1">
    <citation type="submission" date="2009-01" db="EMBL/GenBank/DDBJ databases">
        <title>Complete sequence of Clostridium cellulolyticum H10.</title>
        <authorList>
            <consortium name="US DOE Joint Genome Institute"/>
            <person name="Lucas S."/>
            <person name="Copeland A."/>
            <person name="Lapidus A."/>
            <person name="Glavina del Rio T."/>
            <person name="Dalin E."/>
            <person name="Tice H."/>
            <person name="Bruce D."/>
            <person name="Goodwin L."/>
            <person name="Pitluck S."/>
            <person name="Chertkov O."/>
            <person name="Saunders E."/>
            <person name="Brettin T."/>
            <person name="Detter J.C."/>
            <person name="Han C."/>
            <person name="Larimer F."/>
            <person name="Land M."/>
            <person name="Hauser L."/>
            <person name="Kyrpides N."/>
            <person name="Ivanova N."/>
            <person name="Zhou J."/>
            <person name="Richardson P."/>
        </authorList>
    </citation>
    <scope>NUCLEOTIDE SEQUENCE [LARGE SCALE GENOMIC DNA]</scope>
    <source>
        <strain evidence="9">ATCC 35319 / DSM 5812 / JCM 6584 / H10</strain>
    </source>
</reference>
<evidence type="ECO:0000256" key="1">
    <source>
        <dbReference type="ARBA" id="ARBA00022448"/>
    </source>
</evidence>
<dbReference type="STRING" id="394503.Ccel_0546"/>
<keyword evidence="2 6" id="KW-0479">Metal-binding</keyword>
<sequence length="63" mass="6865">MKASVDQEGCISCELCTSICPAVFSMNDDNKAEAIEEDIPEENLQEAEDARDACPVSVIDLEE</sequence>
<proteinExistence type="predicted"/>
<keyword evidence="1 6" id="KW-0813">Transport</keyword>
<keyword evidence="5 6" id="KW-0411">Iron-sulfur</keyword>
<dbReference type="PRINTS" id="PR00352">
    <property type="entry name" value="3FE4SFRDOXIN"/>
</dbReference>
<dbReference type="EMBL" id="CP001348">
    <property type="protein sequence ID" value="ACL74928.1"/>
    <property type="molecule type" value="Genomic_DNA"/>
</dbReference>
<keyword evidence="4 6" id="KW-0408">Iron</keyword>
<dbReference type="GO" id="GO:0051536">
    <property type="term" value="F:iron-sulfur cluster binding"/>
    <property type="evidence" value="ECO:0007669"/>
    <property type="project" value="UniProtKB-KW"/>
</dbReference>
<dbReference type="Pfam" id="PF13370">
    <property type="entry name" value="Fer4_13"/>
    <property type="match status" value="1"/>
</dbReference>
<dbReference type="GO" id="GO:0009055">
    <property type="term" value="F:electron transfer activity"/>
    <property type="evidence" value="ECO:0007669"/>
    <property type="project" value="UniProtKB-UniRule"/>
</dbReference>
<protein>
    <recommendedName>
        <fullName evidence="6">Ferredoxin</fullName>
    </recommendedName>
</protein>
<dbReference type="InterPro" id="IPR017896">
    <property type="entry name" value="4Fe4S_Fe-S-bd"/>
</dbReference>
<feature type="domain" description="4Fe-4S ferredoxin-type" evidence="7">
    <location>
        <begin position="1"/>
        <end position="29"/>
    </location>
</feature>
<keyword evidence="9" id="KW-1185">Reference proteome</keyword>
<dbReference type="AlphaFoldDB" id="B8I6N6"/>
<dbReference type="PANTHER" id="PTHR36923">
    <property type="entry name" value="FERREDOXIN"/>
    <property type="match status" value="1"/>
</dbReference>
<dbReference type="Gene3D" id="3.30.70.20">
    <property type="match status" value="1"/>
</dbReference>
<dbReference type="Proteomes" id="UP000001349">
    <property type="component" value="Chromosome"/>
</dbReference>
<name>B8I6N6_RUMCH</name>
<evidence type="ECO:0000313" key="9">
    <source>
        <dbReference type="Proteomes" id="UP000001349"/>
    </source>
</evidence>
<evidence type="ECO:0000256" key="6">
    <source>
        <dbReference type="RuleBase" id="RU368020"/>
    </source>
</evidence>
<dbReference type="InterPro" id="IPR051269">
    <property type="entry name" value="Fe-S_cluster_ET"/>
</dbReference>
<evidence type="ECO:0000256" key="5">
    <source>
        <dbReference type="ARBA" id="ARBA00023014"/>
    </source>
</evidence>
<dbReference type="SUPFAM" id="SSF54862">
    <property type="entry name" value="4Fe-4S ferredoxins"/>
    <property type="match status" value="1"/>
</dbReference>
<dbReference type="KEGG" id="cce:Ccel_0546"/>
<dbReference type="GO" id="GO:0005506">
    <property type="term" value="F:iron ion binding"/>
    <property type="evidence" value="ECO:0007669"/>
    <property type="project" value="UniProtKB-UniRule"/>
</dbReference>
<dbReference type="HOGENOM" id="CLU_139698_6_4_9"/>